<keyword evidence="2" id="KW-1185">Reference proteome</keyword>
<gene>
    <name evidence="1" type="ORF">ACHHYP_05787</name>
</gene>
<comment type="caution">
    <text evidence="1">The sequence shown here is derived from an EMBL/GenBank/DDBJ whole genome shotgun (WGS) entry which is preliminary data.</text>
</comment>
<reference evidence="1 2" key="1">
    <citation type="journal article" date="2014" name="Genome Biol. Evol.">
        <title>The secreted proteins of Achlya hypogyna and Thraustotheca clavata identify the ancestral oomycete secretome and reveal gene acquisitions by horizontal gene transfer.</title>
        <authorList>
            <person name="Misner I."/>
            <person name="Blouin N."/>
            <person name="Leonard G."/>
            <person name="Richards T.A."/>
            <person name="Lane C.E."/>
        </authorList>
    </citation>
    <scope>NUCLEOTIDE SEQUENCE [LARGE SCALE GENOMIC DNA]</scope>
    <source>
        <strain evidence="1 2">ATCC 48635</strain>
    </source>
</reference>
<sequence>MNQIINDAWSTVPNWMTHVSRIEIQAITSGYRLDGPPTIGPIKEKDFMRSTFVWPVNPRNVLATDFAQEPGTIALDLDADSDSDTEVEVPASTAALPVLPRPLCEVVTDQCRAHVVQPTPHTTAHLGYLVRSASAFTDKILESLLVRNAMALEGNEQNFNTTSWTMYEGRPSANWRFVADSILPKTDAQGRRRTVLADALSDATRQRIEARVRSLYDQPWQAHLNAPAYMGARQYE</sequence>
<dbReference type="Proteomes" id="UP000243579">
    <property type="component" value="Unassembled WGS sequence"/>
</dbReference>
<organism evidence="1 2">
    <name type="scientific">Achlya hypogyna</name>
    <name type="common">Oomycete</name>
    <name type="synonym">Protoachlya hypogyna</name>
    <dbReference type="NCBI Taxonomy" id="1202772"/>
    <lineage>
        <taxon>Eukaryota</taxon>
        <taxon>Sar</taxon>
        <taxon>Stramenopiles</taxon>
        <taxon>Oomycota</taxon>
        <taxon>Saprolegniomycetes</taxon>
        <taxon>Saprolegniales</taxon>
        <taxon>Achlyaceae</taxon>
        <taxon>Achlya</taxon>
    </lineage>
</organism>
<evidence type="ECO:0000313" key="1">
    <source>
        <dbReference type="EMBL" id="OQR90120.1"/>
    </source>
</evidence>
<dbReference type="OrthoDB" id="76598at2759"/>
<dbReference type="EMBL" id="JNBR01000670">
    <property type="protein sequence ID" value="OQR90120.1"/>
    <property type="molecule type" value="Genomic_DNA"/>
</dbReference>
<proteinExistence type="predicted"/>
<accession>A0A1V9YX60</accession>
<dbReference type="AlphaFoldDB" id="A0A1V9YX60"/>
<name>A0A1V9YX60_ACHHY</name>
<evidence type="ECO:0000313" key="2">
    <source>
        <dbReference type="Proteomes" id="UP000243579"/>
    </source>
</evidence>
<protein>
    <submittedName>
        <fullName evidence="1">Uncharacterized protein</fullName>
    </submittedName>
</protein>